<keyword evidence="7" id="KW-1185">Reference proteome</keyword>
<feature type="transmembrane region" description="Helical" evidence="4">
    <location>
        <begin position="274"/>
        <end position="291"/>
    </location>
</feature>
<proteinExistence type="predicted"/>
<evidence type="ECO:0000256" key="3">
    <source>
        <dbReference type="PROSITE-ProRule" id="PRU00236"/>
    </source>
</evidence>
<dbReference type="PANTHER" id="PTHR11085:SF10">
    <property type="entry name" value="NAD-DEPENDENT PROTEIN DEACYLASE SIRTUIN-5, MITOCHONDRIAL-RELATED"/>
    <property type="match status" value="1"/>
</dbReference>
<reference evidence="6 7" key="1">
    <citation type="submission" date="2024-11" db="EMBL/GenBank/DDBJ databases">
        <title>Chromosome-level genome assembly of Eucalyptus globulus Labill. provides insights into its genome evolution.</title>
        <authorList>
            <person name="Li X."/>
        </authorList>
    </citation>
    <scope>NUCLEOTIDE SEQUENCE [LARGE SCALE GENOMIC DNA]</scope>
    <source>
        <strain evidence="6">CL2024</strain>
        <tissue evidence="6">Fresh tender leaves</tissue>
    </source>
</reference>
<accession>A0ABD3J1U3</accession>
<dbReference type="InterPro" id="IPR003000">
    <property type="entry name" value="Sirtuin"/>
</dbReference>
<comment type="caution">
    <text evidence="6">The sequence shown here is derived from an EMBL/GenBank/DDBJ whole genome shotgun (WGS) entry which is preliminary data.</text>
</comment>
<protein>
    <recommendedName>
        <fullName evidence="5">Deacetylase sirtuin-type domain-containing protein</fullName>
    </recommendedName>
</protein>
<comment type="caution">
    <text evidence="3">Lacks conserved residue(s) required for the propagation of feature annotation.</text>
</comment>
<dbReference type="PANTHER" id="PTHR11085">
    <property type="entry name" value="NAD-DEPENDENT PROTEIN DEACYLASE SIRTUIN-5, MITOCHONDRIAL-RELATED"/>
    <property type="match status" value="1"/>
</dbReference>
<dbReference type="Pfam" id="PF02146">
    <property type="entry name" value="SIR2"/>
    <property type="match status" value="1"/>
</dbReference>
<organism evidence="6 7">
    <name type="scientific">Eucalyptus globulus</name>
    <name type="common">Tasmanian blue gum</name>
    <dbReference type="NCBI Taxonomy" id="34317"/>
    <lineage>
        <taxon>Eukaryota</taxon>
        <taxon>Viridiplantae</taxon>
        <taxon>Streptophyta</taxon>
        <taxon>Embryophyta</taxon>
        <taxon>Tracheophyta</taxon>
        <taxon>Spermatophyta</taxon>
        <taxon>Magnoliopsida</taxon>
        <taxon>eudicotyledons</taxon>
        <taxon>Gunneridae</taxon>
        <taxon>Pentapetalae</taxon>
        <taxon>rosids</taxon>
        <taxon>malvids</taxon>
        <taxon>Myrtales</taxon>
        <taxon>Myrtaceae</taxon>
        <taxon>Myrtoideae</taxon>
        <taxon>Eucalypteae</taxon>
        <taxon>Eucalyptus</taxon>
    </lineage>
</organism>
<keyword evidence="1" id="KW-0808">Transferase</keyword>
<evidence type="ECO:0000256" key="1">
    <source>
        <dbReference type="ARBA" id="ARBA00022679"/>
    </source>
</evidence>
<evidence type="ECO:0000313" key="6">
    <source>
        <dbReference type="EMBL" id="KAL3721347.1"/>
    </source>
</evidence>
<dbReference type="Proteomes" id="UP001634007">
    <property type="component" value="Unassembled WGS sequence"/>
</dbReference>
<dbReference type="InterPro" id="IPR026590">
    <property type="entry name" value="Ssirtuin_cat_dom"/>
</dbReference>
<evidence type="ECO:0000313" key="7">
    <source>
        <dbReference type="Proteomes" id="UP001634007"/>
    </source>
</evidence>
<evidence type="ECO:0000256" key="2">
    <source>
        <dbReference type="ARBA" id="ARBA00023027"/>
    </source>
</evidence>
<dbReference type="EMBL" id="JBJKBG010000009">
    <property type="protein sequence ID" value="KAL3721347.1"/>
    <property type="molecule type" value="Genomic_DNA"/>
</dbReference>
<dbReference type="Gene3D" id="2.20.28.200">
    <property type="match status" value="1"/>
</dbReference>
<dbReference type="InterPro" id="IPR029035">
    <property type="entry name" value="DHS-like_NAD/FAD-binding_dom"/>
</dbReference>
<keyword evidence="4" id="KW-0812">Transmembrane</keyword>
<feature type="domain" description="Deacetylase sirtuin-type" evidence="5">
    <location>
        <begin position="3"/>
        <end position="297"/>
    </location>
</feature>
<dbReference type="PROSITE" id="PS50305">
    <property type="entry name" value="SIRTUIN"/>
    <property type="match status" value="1"/>
</dbReference>
<name>A0ABD3J1U3_EUCGL</name>
<keyword evidence="2" id="KW-0520">NAD</keyword>
<keyword evidence="4" id="KW-0472">Membrane</keyword>
<keyword evidence="4" id="KW-1133">Transmembrane helix</keyword>
<evidence type="ECO:0000256" key="4">
    <source>
        <dbReference type="SAM" id="Phobius"/>
    </source>
</evidence>
<sequence length="297" mass="33196">MVPDSDPPSLKDTDRLHQLFDSSTKLVVLTGARMSTEYGNPGYRCPNGAYNTDFKPITHQGSGVSYAGRRRFTTSQPSAAHYALVSLEKAGRVNFMITENVVRMKLHHRAGSNPLEINGTVYTVICKDSGFLFCRNLFQEEVKALNPKAAAIERMEHGNPGSAKSFGMKQRSNRDIEIDENFWEEDLSISTREKCVLVGSERNPLSGYLMNYVMKVQVKVVCTRPKYGRCQAENIGILLGIKPRLGQAWVGMAQLLVPSCFGVAKLYIPALNCIGKSLVIFSVHFFFFFLGRKQELI</sequence>
<dbReference type="InterPro" id="IPR050134">
    <property type="entry name" value="NAD-dep_sirtuin_deacylases"/>
</dbReference>
<evidence type="ECO:0000259" key="5">
    <source>
        <dbReference type="PROSITE" id="PS50305"/>
    </source>
</evidence>
<dbReference type="SUPFAM" id="SSF52467">
    <property type="entry name" value="DHS-like NAD/FAD-binding domain"/>
    <property type="match status" value="1"/>
</dbReference>
<dbReference type="Gene3D" id="3.40.50.1220">
    <property type="entry name" value="TPP-binding domain"/>
    <property type="match status" value="1"/>
</dbReference>
<dbReference type="GO" id="GO:0016740">
    <property type="term" value="F:transferase activity"/>
    <property type="evidence" value="ECO:0007669"/>
    <property type="project" value="UniProtKB-KW"/>
</dbReference>
<gene>
    <name evidence="6" type="ORF">ACJRO7_033785</name>
</gene>
<dbReference type="AlphaFoldDB" id="A0ABD3J1U3"/>